<accession>A0ABD1YX64</accession>
<dbReference type="GO" id="GO:0032259">
    <property type="term" value="P:methylation"/>
    <property type="evidence" value="ECO:0007669"/>
    <property type="project" value="UniProtKB-KW"/>
</dbReference>
<dbReference type="Gene3D" id="3.30.160.20">
    <property type="match status" value="2"/>
</dbReference>
<dbReference type="InterPro" id="IPR040813">
    <property type="entry name" value="Hen1_Lam_C"/>
</dbReference>
<evidence type="ECO:0000256" key="6">
    <source>
        <dbReference type="ARBA" id="ARBA00022691"/>
    </source>
</evidence>
<evidence type="ECO:0000256" key="3">
    <source>
        <dbReference type="ARBA" id="ARBA00021330"/>
    </source>
</evidence>
<dbReference type="PANTHER" id="PTHR21404:SF3">
    <property type="entry name" value="SMALL RNA 2'-O-METHYLTRANSFERASE"/>
    <property type="match status" value="1"/>
</dbReference>
<dbReference type="GO" id="GO:0016070">
    <property type="term" value="P:RNA metabolic process"/>
    <property type="evidence" value="ECO:0007669"/>
    <property type="project" value="UniProtKB-ARBA"/>
</dbReference>
<dbReference type="AlphaFoldDB" id="A0ABD1YX64"/>
<keyword evidence="9 14" id="KW-0694">RNA-binding</keyword>
<dbReference type="Pfam" id="PF18441">
    <property type="entry name" value="Hen1_Lam_C"/>
    <property type="match status" value="2"/>
</dbReference>
<evidence type="ECO:0000256" key="8">
    <source>
        <dbReference type="ARBA" id="ARBA00022842"/>
    </source>
</evidence>
<dbReference type="InterPro" id="IPR014720">
    <property type="entry name" value="dsRBD_dom"/>
</dbReference>
<dbReference type="SUPFAM" id="SSF53335">
    <property type="entry name" value="S-adenosyl-L-methionine-dependent methyltransferases"/>
    <property type="match status" value="1"/>
</dbReference>
<organism evidence="17 18">
    <name type="scientific">Riccia fluitans</name>
    <dbReference type="NCBI Taxonomy" id="41844"/>
    <lineage>
        <taxon>Eukaryota</taxon>
        <taxon>Viridiplantae</taxon>
        <taxon>Streptophyta</taxon>
        <taxon>Embryophyta</taxon>
        <taxon>Marchantiophyta</taxon>
        <taxon>Marchantiopsida</taxon>
        <taxon>Marchantiidae</taxon>
        <taxon>Marchantiales</taxon>
        <taxon>Ricciaceae</taxon>
        <taxon>Riccia</taxon>
    </lineage>
</organism>
<name>A0ABD1YX64_9MARC</name>
<evidence type="ECO:0000256" key="1">
    <source>
        <dbReference type="ARBA" id="ARBA00001946"/>
    </source>
</evidence>
<proteinExistence type="inferred from homology"/>
<dbReference type="SUPFAM" id="SSF54768">
    <property type="entry name" value="dsRNA-binding domain-like"/>
    <property type="match status" value="1"/>
</dbReference>
<evidence type="ECO:0000259" key="16">
    <source>
        <dbReference type="PROSITE" id="PS50137"/>
    </source>
</evidence>
<sequence length="1086" mass="120195">MTTPKAKLYQIYPQGVGLKFETVAVHNASQENADSLPGSTAFFKATQALRFRSTLTLPDGVTVVSDIFTRKKDAEQHASKQALEQMSVQIAKAPEVLSTDEKWETLRSRILGTFTDKSALNYHPLRQHFKAAVKRDEFRYGQVPMSALVALDTKINSLCKLIDRKAETSPAYAMALLCKAASTCPSIKMDTETLCLRREEPFPPEIEEELLKTWRFDEELPDSPDLEVTETELRSIAVHIPCSVNARAFAADLVVKPGEYYMDVIARELGVKCGGKVLMSRPVQKTHPSMRLYWSAPSHLPQLQVSDSDLVNLTGEDGGGSELIEEDLRRYSLKQQQEEDIWGLHCPKNVRASLLVGYTVCGDVVLAAVGGDWSSFGKLYATDTTPSTFYRMMLQRFPQGSYKVSRNSILAAKLPTAFSSKVQWKGTAPRGLLIEFCQHHRLPEPVFTLTAAGSFSTEHPSSAGAGVEEPKEVKSTGADDVPYEACEGRNDDENSVAAMHGGPFTCKVRVEWLKGMAVEVESDGPFRNRHDAQQSAALKALHQIDSWFESSLAGVYEPLFLDKPEGEVDGDLLMGDYDDVVGLERRDCWEADDMEFFEGEELEDGTQTDRVPPTGATATIRYAVRWHGDADSRNKPLNVLLEKHEKFEFELGNGAVIGALDALVSKMTVGELACVTIASPPSALLNALSHDLGDQGDEVFSGGSTKYTVQLLKYVEAPEERMEAAHFKPSLSKQRVDYALRIIEELQAKSLIDLGCGSGSLLESLLEQPTELKKLVGVDISHKSLVRAAKLLTQKLKNEKMPGKKSLESIDLFEGSITEPDLRLRNADVAVCIEVVEHMDPEPLEKFGSVVLGMLQPKVLIVSTPNFEYNPILQGLPWDPLTNSLTKPASLNVQQSEGKKIRLAEHHPVDRMPKDAPCARSLKFRNDDHRFEWTRAEFRDWASNMAGEYYYDVTFSGVGGSGEEDGPGFASQIAFFSRNCEVTKRADSLKQHQPLANGFHHLNGHTRESSHLDVAHAAESDQQQPSANCCQGPLRLTEDNDSDVAQVADSKQQQQLQPFANGCQESKVHSPGQGHSKLWHWSSKAE</sequence>
<feature type="region of interest" description="Disordered" evidence="15">
    <location>
        <begin position="458"/>
        <end position="478"/>
    </location>
</feature>
<comment type="catalytic activity">
    <reaction evidence="13">
        <text>small RNA 3'-end nucleotide + S-adenosyl-L-methionine = small RNA 3'-end 2'-O-methylnucleotide + S-adenosyl-L-homocysteine + H(+)</text>
        <dbReference type="Rhea" id="RHEA:37887"/>
        <dbReference type="Rhea" id="RHEA-COMP:10415"/>
        <dbReference type="Rhea" id="RHEA-COMP:10416"/>
        <dbReference type="ChEBI" id="CHEBI:15378"/>
        <dbReference type="ChEBI" id="CHEBI:57856"/>
        <dbReference type="ChEBI" id="CHEBI:59789"/>
        <dbReference type="ChEBI" id="CHEBI:74896"/>
        <dbReference type="ChEBI" id="CHEBI:74898"/>
        <dbReference type="EC" id="2.1.1.386"/>
    </reaction>
</comment>
<dbReference type="EC" id="2.1.1.386" evidence="12"/>
<evidence type="ECO:0000256" key="9">
    <source>
        <dbReference type="ARBA" id="ARBA00022884"/>
    </source>
</evidence>
<dbReference type="InterPro" id="IPR001179">
    <property type="entry name" value="PPIase_FKBP_dom"/>
</dbReference>
<feature type="domain" description="DRBM" evidence="16">
    <location>
        <begin position="428"/>
        <end position="546"/>
    </location>
</feature>
<evidence type="ECO:0000256" key="12">
    <source>
        <dbReference type="ARBA" id="ARBA00035025"/>
    </source>
</evidence>
<dbReference type="Proteomes" id="UP001605036">
    <property type="component" value="Unassembled WGS sequence"/>
</dbReference>
<reference evidence="17 18" key="1">
    <citation type="submission" date="2024-09" db="EMBL/GenBank/DDBJ databases">
        <title>Chromosome-scale assembly of Riccia fluitans.</title>
        <authorList>
            <person name="Paukszto L."/>
            <person name="Sawicki J."/>
            <person name="Karawczyk K."/>
            <person name="Piernik-Szablinska J."/>
            <person name="Szczecinska M."/>
            <person name="Mazdziarz M."/>
        </authorList>
    </citation>
    <scope>NUCLEOTIDE SEQUENCE [LARGE SCALE GENOMIC DNA]</scope>
    <source>
        <strain evidence="17">Rf_01</strain>
        <tissue evidence="17">Aerial parts of the thallus</tissue>
    </source>
</reference>
<gene>
    <name evidence="17" type="ORF">R1flu_006854</name>
</gene>
<dbReference type="Pfam" id="PF08242">
    <property type="entry name" value="Methyltransf_12"/>
    <property type="match status" value="1"/>
</dbReference>
<dbReference type="GO" id="GO:0031047">
    <property type="term" value="P:regulatory ncRNA-mediated gene silencing"/>
    <property type="evidence" value="ECO:0007669"/>
    <property type="project" value="UniProtKB-KW"/>
</dbReference>
<dbReference type="InterPro" id="IPR029063">
    <property type="entry name" value="SAM-dependent_MTases_sf"/>
</dbReference>
<dbReference type="InterPro" id="IPR046357">
    <property type="entry name" value="PPIase_dom_sf"/>
</dbReference>
<keyword evidence="6" id="KW-0949">S-adenosyl-L-methionine</keyword>
<keyword evidence="10" id="KW-0943">RNA-mediated gene silencing</keyword>
<dbReference type="CDD" id="cd02440">
    <property type="entry name" value="AdoMet_MTases"/>
    <property type="match status" value="1"/>
</dbReference>
<evidence type="ECO:0000256" key="4">
    <source>
        <dbReference type="ARBA" id="ARBA00022603"/>
    </source>
</evidence>
<keyword evidence="8" id="KW-0460">Magnesium</keyword>
<evidence type="ECO:0000256" key="10">
    <source>
        <dbReference type="ARBA" id="ARBA00023158"/>
    </source>
</evidence>
<dbReference type="InterPro" id="IPR013217">
    <property type="entry name" value="Methyltransf_12"/>
</dbReference>
<evidence type="ECO:0000313" key="17">
    <source>
        <dbReference type="EMBL" id="KAL2635375.1"/>
    </source>
</evidence>
<evidence type="ECO:0000256" key="2">
    <source>
        <dbReference type="ARBA" id="ARBA00009026"/>
    </source>
</evidence>
<evidence type="ECO:0000256" key="15">
    <source>
        <dbReference type="SAM" id="MobiDB-lite"/>
    </source>
</evidence>
<feature type="region of interest" description="Disordered" evidence="15">
    <location>
        <begin position="1061"/>
        <end position="1086"/>
    </location>
</feature>
<comment type="caution">
    <text evidence="17">The sequence shown here is derived from an EMBL/GenBank/DDBJ whole genome shotgun (WGS) entry which is preliminary data.</text>
</comment>
<comment type="similarity">
    <text evidence="2">Belongs to the methyltransferase superfamily. HEN1 family.</text>
</comment>
<dbReference type="Pfam" id="PF00254">
    <property type="entry name" value="FKBP_C"/>
    <property type="match status" value="1"/>
</dbReference>
<keyword evidence="5" id="KW-0808">Transferase</keyword>
<dbReference type="EMBL" id="JBHFFA010000003">
    <property type="protein sequence ID" value="KAL2635375.1"/>
    <property type="molecule type" value="Genomic_DNA"/>
</dbReference>
<dbReference type="PROSITE" id="PS50137">
    <property type="entry name" value="DS_RBD"/>
    <property type="match status" value="1"/>
</dbReference>
<dbReference type="Pfam" id="PF17842">
    <property type="entry name" value="dsRBD2"/>
    <property type="match status" value="1"/>
</dbReference>
<evidence type="ECO:0000256" key="13">
    <source>
        <dbReference type="ARBA" id="ARBA00048418"/>
    </source>
</evidence>
<dbReference type="GO" id="GO:0090486">
    <property type="term" value="F:small RNA 2'-O-methyltransferase activity"/>
    <property type="evidence" value="ECO:0007669"/>
    <property type="project" value="UniProtKB-EC"/>
</dbReference>
<dbReference type="PANTHER" id="PTHR21404">
    <property type="entry name" value="HEN1"/>
    <property type="match status" value="1"/>
</dbReference>
<dbReference type="Gene3D" id="3.40.50.150">
    <property type="entry name" value="Vaccinia Virus protein VP39"/>
    <property type="match status" value="1"/>
</dbReference>
<evidence type="ECO:0000256" key="11">
    <source>
        <dbReference type="ARBA" id="ARBA00029569"/>
    </source>
</evidence>
<keyword evidence="4" id="KW-0489">Methyltransferase</keyword>
<dbReference type="SUPFAM" id="SSF54534">
    <property type="entry name" value="FKBP-like"/>
    <property type="match status" value="1"/>
</dbReference>
<evidence type="ECO:0000313" key="18">
    <source>
        <dbReference type="Proteomes" id="UP001605036"/>
    </source>
</evidence>
<dbReference type="InterPro" id="IPR026610">
    <property type="entry name" value="Hen1"/>
</dbReference>
<dbReference type="Pfam" id="PF21224">
    <property type="entry name" value="Hen1_LCD"/>
    <property type="match status" value="1"/>
</dbReference>
<keyword evidence="7" id="KW-0479">Metal-binding</keyword>
<dbReference type="GO" id="GO:0046872">
    <property type="term" value="F:metal ion binding"/>
    <property type="evidence" value="ECO:0007669"/>
    <property type="project" value="UniProtKB-KW"/>
</dbReference>
<dbReference type="InterPro" id="IPR040870">
    <property type="entry name" value="HEN1_dsRBD2"/>
</dbReference>
<protein>
    <recommendedName>
        <fullName evidence="3">Small RNA 2'-O-methyltransferase</fullName>
        <ecNumber evidence="12">2.1.1.386</ecNumber>
    </recommendedName>
    <alternativeName>
        <fullName evidence="11">Rotamase</fullName>
    </alternativeName>
</protein>
<dbReference type="GO" id="GO:0003723">
    <property type="term" value="F:RNA binding"/>
    <property type="evidence" value="ECO:0007669"/>
    <property type="project" value="UniProtKB-UniRule"/>
</dbReference>
<evidence type="ECO:0000256" key="14">
    <source>
        <dbReference type="PROSITE-ProRule" id="PRU00266"/>
    </source>
</evidence>
<dbReference type="Gene3D" id="3.10.50.40">
    <property type="match status" value="1"/>
</dbReference>
<evidence type="ECO:0000256" key="7">
    <source>
        <dbReference type="ARBA" id="ARBA00022723"/>
    </source>
</evidence>
<evidence type="ECO:0000256" key="5">
    <source>
        <dbReference type="ARBA" id="ARBA00022679"/>
    </source>
</evidence>
<comment type="cofactor">
    <cofactor evidence="1">
        <name>Mg(2+)</name>
        <dbReference type="ChEBI" id="CHEBI:18420"/>
    </cofactor>
</comment>
<keyword evidence="18" id="KW-1185">Reference proteome</keyword>